<name>A0A9E7D3V9_9ACTN</name>
<organism evidence="1 2">
    <name type="scientific">Lancefieldella parvula</name>
    <dbReference type="NCBI Taxonomy" id="1382"/>
    <lineage>
        <taxon>Bacteria</taxon>
        <taxon>Bacillati</taxon>
        <taxon>Actinomycetota</taxon>
        <taxon>Coriobacteriia</taxon>
        <taxon>Coriobacteriales</taxon>
        <taxon>Atopobiaceae</taxon>
        <taxon>Lancefieldella</taxon>
    </lineage>
</organism>
<protein>
    <submittedName>
        <fullName evidence="1">Uncharacterized protein</fullName>
    </submittedName>
</protein>
<reference evidence="1" key="1">
    <citation type="submission" date="2022-05" db="EMBL/GenBank/DDBJ databases">
        <title>Using nanopore sequencing to obtain complete genomes from saliva samples.</title>
        <authorList>
            <person name="Baker J.L."/>
        </authorList>
    </citation>
    <scope>NUCLEOTIDE SEQUENCE</scope>
    <source>
        <strain evidence="1">JCVI-JB-Lp32</strain>
    </source>
</reference>
<sequence length="164" mass="18980">MENFGIQILNLISDVLNSVIVENNQILSDWLTRLIKIYLIGQQLPLPLDINTIKPYKKSEPDTKCSDTTVDKKTLYKFNKENRNYHKEYDRVLWGENANWQELINIPIDQLENYETALSLICSRSNDDEITNEQESNGSIFKLLADQIDWSNVIDSPSDSKKGK</sequence>
<dbReference type="EMBL" id="CP097092">
    <property type="protein sequence ID" value="UQF78387.1"/>
    <property type="molecule type" value="Genomic_DNA"/>
</dbReference>
<evidence type="ECO:0000313" key="2">
    <source>
        <dbReference type="Proteomes" id="UP000831562"/>
    </source>
</evidence>
<evidence type="ECO:0000313" key="1">
    <source>
        <dbReference type="EMBL" id="UQF78387.1"/>
    </source>
</evidence>
<proteinExistence type="predicted"/>
<accession>A0A9E7D3V9</accession>
<dbReference type="Proteomes" id="UP000831562">
    <property type="component" value="Chromosome"/>
</dbReference>
<dbReference type="AlphaFoldDB" id="A0A9E7D3V9"/>
<gene>
    <name evidence="1" type="ORF">M3I19_01445</name>
</gene>